<dbReference type="Proteomes" id="UP001500622">
    <property type="component" value="Unassembled WGS sequence"/>
</dbReference>
<evidence type="ECO:0000313" key="5">
    <source>
        <dbReference type="Proteomes" id="UP001500622"/>
    </source>
</evidence>
<comment type="similarity">
    <text evidence="1">Belongs to the short-chain dehydrogenases/reductases (SDR) family.</text>
</comment>
<dbReference type="PANTHER" id="PTHR44196">
    <property type="entry name" value="DEHYDROGENASE/REDUCTASE SDR FAMILY MEMBER 7B"/>
    <property type="match status" value="1"/>
</dbReference>
<dbReference type="SMART" id="SM00822">
    <property type="entry name" value="PKS_KR"/>
    <property type="match status" value="1"/>
</dbReference>
<dbReference type="Gene3D" id="3.40.50.720">
    <property type="entry name" value="NAD(P)-binding Rossmann-like Domain"/>
    <property type="match status" value="1"/>
</dbReference>
<dbReference type="PANTHER" id="PTHR44196:SF1">
    <property type="entry name" value="DEHYDROGENASE_REDUCTASE SDR FAMILY MEMBER 7B"/>
    <property type="match status" value="1"/>
</dbReference>
<protein>
    <submittedName>
        <fullName evidence="4">SDR family oxidoreductase</fullName>
    </submittedName>
</protein>
<dbReference type="InterPro" id="IPR036291">
    <property type="entry name" value="NAD(P)-bd_dom_sf"/>
</dbReference>
<dbReference type="SUPFAM" id="SSF51735">
    <property type="entry name" value="NAD(P)-binding Rossmann-fold domains"/>
    <property type="match status" value="1"/>
</dbReference>
<keyword evidence="2" id="KW-0560">Oxidoreductase</keyword>
<evidence type="ECO:0000313" key="4">
    <source>
        <dbReference type="EMBL" id="GAA4415325.1"/>
    </source>
</evidence>
<dbReference type="InterPro" id="IPR020904">
    <property type="entry name" value="Sc_DH/Rdtase_CS"/>
</dbReference>
<keyword evidence="5" id="KW-1185">Reference proteome</keyword>
<accession>A0ABP8KTN5</accession>
<dbReference type="PROSITE" id="PS00061">
    <property type="entry name" value="ADH_SHORT"/>
    <property type="match status" value="1"/>
</dbReference>
<dbReference type="NCBIfam" id="NF006073">
    <property type="entry name" value="PRK08219.1"/>
    <property type="match status" value="1"/>
</dbReference>
<gene>
    <name evidence="4" type="ORF">GCM10023169_01530</name>
</gene>
<reference evidence="5" key="1">
    <citation type="journal article" date="2019" name="Int. J. Syst. Evol. Microbiol.">
        <title>The Global Catalogue of Microorganisms (GCM) 10K type strain sequencing project: providing services to taxonomists for standard genome sequencing and annotation.</title>
        <authorList>
            <consortium name="The Broad Institute Genomics Platform"/>
            <consortium name="The Broad Institute Genome Sequencing Center for Infectious Disease"/>
            <person name="Wu L."/>
            <person name="Ma J."/>
        </authorList>
    </citation>
    <scope>NUCLEOTIDE SEQUENCE [LARGE SCALE GENOMIC DNA]</scope>
    <source>
        <strain evidence="5">JCM 17810</strain>
    </source>
</reference>
<evidence type="ECO:0000256" key="2">
    <source>
        <dbReference type="ARBA" id="ARBA00023002"/>
    </source>
</evidence>
<organism evidence="4 5">
    <name type="scientific">Georgenia halophila</name>
    <dbReference type="NCBI Taxonomy" id="620889"/>
    <lineage>
        <taxon>Bacteria</taxon>
        <taxon>Bacillati</taxon>
        <taxon>Actinomycetota</taxon>
        <taxon>Actinomycetes</taxon>
        <taxon>Micrococcales</taxon>
        <taxon>Bogoriellaceae</taxon>
        <taxon>Georgenia</taxon>
    </lineage>
</organism>
<dbReference type="RefSeq" id="WP_345214580.1">
    <property type="nucleotide sequence ID" value="NZ_BAABGN010000001.1"/>
</dbReference>
<name>A0ABP8KTN5_9MICO</name>
<dbReference type="PRINTS" id="PR00081">
    <property type="entry name" value="GDHRDH"/>
</dbReference>
<dbReference type="Pfam" id="PF00106">
    <property type="entry name" value="adh_short"/>
    <property type="match status" value="1"/>
</dbReference>
<evidence type="ECO:0000256" key="1">
    <source>
        <dbReference type="ARBA" id="ARBA00006484"/>
    </source>
</evidence>
<dbReference type="CDD" id="cd05233">
    <property type="entry name" value="SDR_c"/>
    <property type="match status" value="1"/>
</dbReference>
<dbReference type="InterPro" id="IPR002347">
    <property type="entry name" value="SDR_fam"/>
</dbReference>
<feature type="domain" description="Ketoreductase" evidence="3">
    <location>
        <begin position="13"/>
        <end position="184"/>
    </location>
</feature>
<dbReference type="EMBL" id="BAABGN010000001">
    <property type="protein sequence ID" value="GAA4415325.1"/>
    <property type="molecule type" value="Genomic_DNA"/>
</dbReference>
<comment type="caution">
    <text evidence="4">The sequence shown here is derived from an EMBL/GenBank/DDBJ whole genome shotgun (WGS) entry which is preliminary data.</text>
</comment>
<dbReference type="InterPro" id="IPR057326">
    <property type="entry name" value="KR_dom"/>
</dbReference>
<proteinExistence type="inferred from homology"/>
<evidence type="ECO:0000259" key="3">
    <source>
        <dbReference type="SMART" id="SM00822"/>
    </source>
</evidence>
<sequence>MNPESRDDRPVRPRVLVTGATRGIGRGVVDTLSPAYDVVVAGRRSTDIRAVAAQTGAAASLVIDLAEPAALAVACQDLGEVDAVVHCAGIEGTAVAADLGPDFFSRVLAVNLAGPVELTRLTLPGLRRRRGHVVFVNSTAALGAFSGWGAYAASKAGLRAYADVLRTDERPHGVRVTSVFPGRTDTGMQRDIAAKLGTMFDAATAMPPSSVASAVRYVLDAPADAEIGELTISPVPVA</sequence>